<dbReference type="Gene3D" id="1.50.40.10">
    <property type="entry name" value="Mitochondrial carrier domain"/>
    <property type="match status" value="1"/>
</dbReference>
<dbReference type="InterPro" id="IPR018108">
    <property type="entry name" value="MCP_transmembrane"/>
</dbReference>
<feature type="compositionally biased region" description="Gly residues" evidence="12">
    <location>
        <begin position="19"/>
        <end position="28"/>
    </location>
</feature>
<dbReference type="AlphaFoldDB" id="A0A7S0XK00"/>
<dbReference type="PANTHER" id="PTHR45678">
    <property type="entry name" value="MITOCHONDRIAL 2-OXODICARBOXYLATE CARRIER 1-RELATED"/>
    <property type="match status" value="1"/>
</dbReference>
<evidence type="ECO:0008006" key="14">
    <source>
        <dbReference type="Google" id="ProtNLM"/>
    </source>
</evidence>
<keyword evidence="4 10" id="KW-0812">Transmembrane</keyword>
<name>A0A7S0XK00_9RHOD</name>
<evidence type="ECO:0000256" key="8">
    <source>
        <dbReference type="ARBA" id="ARBA00023128"/>
    </source>
</evidence>
<dbReference type="SUPFAM" id="SSF103506">
    <property type="entry name" value="Mitochondrial carrier"/>
    <property type="match status" value="1"/>
</dbReference>
<keyword evidence="6" id="KW-0999">Mitochondrion inner membrane</keyword>
<keyword evidence="3 11" id="KW-0813">Transport</keyword>
<evidence type="ECO:0000256" key="7">
    <source>
        <dbReference type="ARBA" id="ARBA00022989"/>
    </source>
</evidence>
<dbReference type="PRINTS" id="PR00926">
    <property type="entry name" value="MITOCARRIER"/>
</dbReference>
<dbReference type="PANTHER" id="PTHR45678:SF15">
    <property type="entry name" value="MITOCHONDRIAL SUBSTRATE CARRIER FAMILY PROTEIN X"/>
    <property type="match status" value="1"/>
</dbReference>
<accession>A0A7S0XK00</accession>
<evidence type="ECO:0000256" key="11">
    <source>
        <dbReference type="RuleBase" id="RU000488"/>
    </source>
</evidence>
<keyword evidence="9 10" id="KW-0472">Membrane</keyword>
<evidence type="ECO:0000256" key="1">
    <source>
        <dbReference type="ARBA" id="ARBA00004448"/>
    </source>
</evidence>
<keyword evidence="8" id="KW-0496">Mitochondrion</keyword>
<evidence type="ECO:0000256" key="10">
    <source>
        <dbReference type="PROSITE-ProRule" id="PRU00282"/>
    </source>
</evidence>
<reference evidence="13" key="1">
    <citation type="submission" date="2021-01" db="EMBL/GenBank/DDBJ databases">
        <authorList>
            <person name="Corre E."/>
            <person name="Pelletier E."/>
            <person name="Niang G."/>
            <person name="Scheremetjew M."/>
            <person name="Finn R."/>
            <person name="Kale V."/>
            <person name="Holt S."/>
            <person name="Cochrane G."/>
            <person name="Meng A."/>
            <person name="Brown T."/>
            <person name="Cohen L."/>
        </authorList>
    </citation>
    <scope>NUCLEOTIDE SEQUENCE</scope>
    <source>
        <strain evidence="13">CCMP3276</strain>
    </source>
</reference>
<protein>
    <recommendedName>
        <fullName evidence="14">Mitochondrial carrier protein</fullName>
    </recommendedName>
</protein>
<comment type="subcellular location">
    <subcellularLocation>
        <location evidence="1">Mitochondrion inner membrane</location>
        <topology evidence="1">Multi-pass membrane protein</topology>
    </subcellularLocation>
</comment>
<evidence type="ECO:0000256" key="5">
    <source>
        <dbReference type="ARBA" id="ARBA00022737"/>
    </source>
</evidence>
<dbReference type="Pfam" id="PF00153">
    <property type="entry name" value="Mito_carr"/>
    <property type="match status" value="3"/>
</dbReference>
<evidence type="ECO:0000256" key="12">
    <source>
        <dbReference type="SAM" id="MobiDB-lite"/>
    </source>
</evidence>
<dbReference type="InterPro" id="IPR051028">
    <property type="entry name" value="Mito_Solute_Carrier"/>
</dbReference>
<dbReference type="EMBL" id="HBFE01004237">
    <property type="protein sequence ID" value="CAD8726673.1"/>
    <property type="molecule type" value="Transcribed_RNA"/>
</dbReference>
<dbReference type="GO" id="GO:0022857">
    <property type="term" value="F:transmembrane transporter activity"/>
    <property type="evidence" value="ECO:0007669"/>
    <property type="project" value="TreeGrafter"/>
</dbReference>
<dbReference type="GO" id="GO:0005743">
    <property type="term" value="C:mitochondrial inner membrane"/>
    <property type="evidence" value="ECO:0007669"/>
    <property type="project" value="UniProtKB-SubCell"/>
</dbReference>
<evidence type="ECO:0000313" key="13">
    <source>
        <dbReference type="EMBL" id="CAD8726673.1"/>
    </source>
</evidence>
<sequence length="384" mass="39482">MGTAAVPSVAGNSVRDQGPAGGGSAGSSGGITGTTAAAVIAAAAAAPAAVSASSAAAAAAAAASHVPFWKKIVFSGVSGAVATTVIYPLDITKTKLQDQRGGSSVGGRMYSGPLDCALKILRSEGLPGMFRGWPPNVLLVMPEKALKITANDALRSSLWQGPSETMPVSRQVLAGGLAGFIQVIVTNPMELLKIQGATMKDKFAKGEIPRIKSYTELARELGFVGLYTGVVSTWMRDVPFSFIYFPMYAEVLRYLKSRYAAPSSPSSSTRSGSGVNHTALAFSAGTAAGTIAAGLTTPLDVIKTRVHSAAATSVLESQSTGLSGFFSAELSRVSTTASSILHQEGPGAFWKGVLPRVLIISPLFGITMTCYETLVSVFASPTKP</sequence>
<keyword evidence="7" id="KW-1133">Transmembrane helix</keyword>
<organism evidence="13">
    <name type="scientific">Erythrolobus madagascarensis</name>
    <dbReference type="NCBI Taxonomy" id="708628"/>
    <lineage>
        <taxon>Eukaryota</taxon>
        <taxon>Rhodophyta</taxon>
        <taxon>Bangiophyceae</taxon>
        <taxon>Porphyridiales</taxon>
        <taxon>Porphyridiaceae</taxon>
        <taxon>Erythrolobus</taxon>
    </lineage>
</organism>
<dbReference type="InterPro" id="IPR023395">
    <property type="entry name" value="MCP_dom_sf"/>
</dbReference>
<gene>
    <name evidence="13" type="ORF">EMAD1354_LOCUS2754</name>
</gene>
<dbReference type="InterPro" id="IPR002067">
    <property type="entry name" value="MCP"/>
</dbReference>
<feature type="repeat" description="Solcar" evidence="10">
    <location>
        <begin position="70"/>
        <end position="157"/>
    </location>
</feature>
<feature type="repeat" description="Solcar" evidence="10">
    <location>
        <begin position="276"/>
        <end position="377"/>
    </location>
</feature>
<feature type="region of interest" description="Disordered" evidence="12">
    <location>
        <begin position="1"/>
        <end position="28"/>
    </location>
</feature>
<evidence type="ECO:0000256" key="3">
    <source>
        <dbReference type="ARBA" id="ARBA00022448"/>
    </source>
</evidence>
<evidence type="ECO:0000256" key="4">
    <source>
        <dbReference type="ARBA" id="ARBA00022692"/>
    </source>
</evidence>
<proteinExistence type="inferred from homology"/>
<comment type="similarity">
    <text evidence="2 11">Belongs to the mitochondrial carrier (TC 2.A.29) family.</text>
</comment>
<evidence type="ECO:0000256" key="2">
    <source>
        <dbReference type="ARBA" id="ARBA00006375"/>
    </source>
</evidence>
<dbReference type="PROSITE" id="PS50920">
    <property type="entry name" value="SOLCAR"/>
    <property type="match status" value="3"/>
</dbReference>
<evidence type="ECO:0000256" key="6">
    <source>
        <dbReference type="ARBA" id="ARBA00022792"/>
    </source>
</evidence>
<keyword evidence="5" id="KW-0677">Repeat</keyword>
<feature type="repeat" description="Solcar" evidence="10">
    <location>
        <begin position="166"/>
        <end position="254"/>
    </location>
</feature>
<evidence type="ECO:0000256" key="9">
    <source>
        <dbReference type="ARBA" id="ARBA00023136"/>
    </source>
</evidence>